<organism evidence="2 3">
    <name type="scientific">Vibrio proteolyticus NBRC 13287</name>
    <dbReference type="NCBI Taxonomy" id="1219065"/>
    <lineage>
        <taxon>Bacteria</taxon>
        <taxon>Pseudomonadati</taxon>
        <taxon>Pseudomonadota</taxon>
        <taxon>Gammaproteobacteria</taxon>
        <taxon>Vibrionales</taxon>
        <taxon>Vibrionaceae</taxon>
        <taxon>Vibrio</taxon>
    </lineage>
</organism>
<sequence>MSASLHHVSITCQSLTTSLTFYQQFGFEIEKQYQDDKVHIVLLSNQTSARIELFQFHHTPLTEYKEETCLPHIQRRGITHFAICVSDIETTKQQLSGTGKCSEISLARLGGFRYFFTLDPDGNQLEIIEENNET</sequence>
<dbReference type="eggNOG" id="COG0346">
    <property type="taxonomic scope" value="Bacteria"/>
</dbReference>
<evidence type="ECO:0000313" key="2">
    <source>
        <dbReference type="EMBL" id="GAD66839.1"/>
    </source>
</evidence>
<dbReference type="InterPro" id="IPR050383">
    <property type="entry name" value="GlyoxalaseI/FosfomycinResist"/>
</dbReference>
<evidence type="ECO:0000259" key="1">
    <source>
        <dbReference type="PROSITE" id="PS51819"/>
    </source>
</evidence>
<name>U3BAN2_VIBPR</name>
<evidence type="ECO:0000313" key="3">
    <source>
        <dbReference type="Proteomes" id="UP000016570"/>
    </source>
</evidence>
<dbReference type="PANTHER" id="PTHR21366">
    <property type="entry name" value="GLYOXALASE FAMILY PROTEIN"/>
    <property type="match status" value="1"/>
</dbReference>
<dbReference type="InterPro" id="IPR029068">
    <property type="entry name" value="Glyas_Bleomycin-R_OHBP_Dase"/>
</dbReference>
<dbReference type="Pfam" id="PF00903">
    <property type="entry name" value="Glyoxalase"/>
    <property type="match status" value="1"/>
</dbReference>
<accession>U3BAN2</accession>
<dbReference type="InterPro" id="IPR037523">
    <property type="entry name" value="VOC_core"/>
</dbReference>
<feature type="domain" description="VOC" evidence="1">
    <location>
        <begin position="4"/>
        <end position="130"/>
    </location>
</feature>
<comment type="caution">
    <text evidence="2">The sequence shown here is derived from an EMBL/GenBank/DDBJ whole genome shotgun (WGS) entry which is preliminary data.</text>
</comment>
<dbReference type="EMBL" id="BATJ01000005">
    <property type="protein sequence ID" value="GAD66839.1"/>
    <property type="molecule type" value="Genomic_DNA"/>
</dbReference>
<gene>
    <name evidence="2" type="ORF">VPR01S_05_01340</name>
</gene>
<dbReference type="InterPro" id="IPR004360">
    <property type="entry name" value="Glyas_Fos-R_dOase_dom"/>
</dbReference>
<dbReference type="Gene3D" id="3.10.180.10">
    <property type="entry name" value="2,3-Dihydroxybiphenyl 1,2-Dioxygenase, domain 1"/>
    <property type="match status" value="1"/>
</dbReference>
<dbReference type="Proteomes" id="UP000016570">
    <property type="component" value="Unassembled WGS sequence"/>
</dbReference>
<dbReference type="SUPFAM" id="SSF54593">
    <property type="entry name" value="Glyoxalase/Bleomycin resistance protein/Dihydroxybiphenyl dioxygenase"/>
    <property type="match status" value="1"/>
</dbReference>
<reference evidence="2 3" key="1">
    <citation type="submission" date="2013-09" db="EMBL/GenBank/DDBJ databases">
        <title>Whole genome shotgun sequence of Vibrio proteolyticus NBRC 13287.</title>
        <authorList>
            <person name="Isaki S."/>
            <person name="Hosoyama A."/>
            <person name="Numata M."/>
            <person name="Hashimoto M."/>
            <person name="Hosoyama Y."/>
            <person name="Tsuchikane K."/>
            <person name="Noguchi M."/>
            <person name="Hirakata S."/>
            <person name="Ichikawa N."/>
            <person name="Ohji S."/>
            <person name="Yamazoe A."/>
            <person name="Fujita N."/>
        </authorList>
    </citation>
    <scope>NUCLEOTIDE SEQUENCE [LARGE SCALE GENOMIC DNA]</scope>
    <source>
        <strain evidence="2 3">NBRC 13287</strain>
    </source>
</reference>
<dbReference type="RefSeq" id="WP_021704817.1">
    <property type="nucleotide sequence ID" value="NZ_BATJ01000005.1"/>
</dbReference>
<dbReference type="PROSITE" id="PS51819">
    <property type="entry name" value="VOC"/>
    <property type="match status" value="1"/>
</dbReference>
<dbReference type="AlphaFoldDB" id="U3BAN2"/>
<dbReference type="STRING" id="1219065.VPR01S_05_01340"/>
<proteinExistence type="predicted"/>
<keyword evidence="3" id="KW-1185">Reference proteome</keyword>
<protein>
    <submittedName>
        <fullName evidence="2">Putative glyoxalase I</fullName>
    </submittedName>
</protein>